<accession>A0ACB9KYC3</accession>
<dbReference type="Proteomes" id="UP001057402">
    <property type="component" value="Chromosome 12"/>
</dbReference>
<gene>
    <name evidence="1" type="ORF">MLD38_038066</name>
</gene>
<protein>
    <submittedName>
        <fullName evidence="1">Uncharacterized protein</fullName>
    </submittedName>
</protein>
<proteinExistence type="predicted"/>
<comment type="caution">
    <text evidence="1">The sequence shown here is derived from an EMBL/GenBank/DDBJ whole genome shotgun (WGS) entry which is preliminary data.</text>
</comment>
<organism evidence="1 2">
    <name type="scientific">Melastoma candidum</name>
    <dbReference type="NCBI Taxonomy" id="119954"/>
    <lineage>
        <taxon>Eukaryota</taxon>
        <taxon>Viridiplantae</taxon>
        <taxon>Streptophyta</taxon>
        <taxon>Embryophyta</taxon>
        <taxon>Tracheophyta</taxon>
        <taxon>Spermatophyta</taxon>
        <taxon>Magnoliopsida</taxon>
        <taxon>eudicotyledons</taxon>
        <taxon>Gunneridae</taxon>
        <taxon>Pentapetalae</taxon>
        <taxon>rosids</taxon>
        <taxon>malvids</taxon>
        <taxon>Myrtales</taxon>
        <taxon>Melastomataceae</taxon>
        <taxon>Melastomatoideae</taxon>
        <taxon>Melastomateae</taxon>
        <taxon>Melastoma</taxon>
    </lineage>
</organism>
<name>A0ACB9KYC3_9MYRT</name>
<dbReference type="EMBL" id="CM042891">
    <property type="protein sequence ID" value="KAI4302298.1"/>
    <property type="molecule type" value="Genomic_DNA"/>
</dbReference>
<reference evidence="2" key="1">
    <citation type="journal article" date="2023" name="Front. Plant Sci.">
        <title>Chromosomal-level genome assembly of Melastoma candidum provides insights into trichome evolution.</title>
        <authorList>
            <person name="Zhong Y."/>
            <person name="Wu W."/>
            <person name="Sun C."/>
            <person name="Zou P."/>
            <person name="Liu Y."/>
            <person name="Dai S."/>
            <person name="Zhou R."/>
        </authorList>
    </citation>
    <scope>NUCLEOTIDE SEQUENCE [LARGE SCALE GENOMIC DNA]</scope>
</reference>
<keyword evidence="2" id="KW-1185">Reference proteome</keyword>
<evidence type="ECO:0000313" key="1">
    <source>
        <dbReference type="EMBL" id="KAI4302298.1"/>
    </source>
</evidence>
<evidence type="ECO:0000313" key="2">
    <source>
        <dbReference type="Proteomes" id="UP001057402"/>
    </source>
</evidence>
<sequence length="101" mass="11692">MTPFLSIEARAEEDVDVHTEDDVDEGYQTPTSEDHRIPPTLRCPPAPRKKVTATKRRSSPTATAFKRKRLFGMAEVVSPSEVQEFFWNMEMKKVLEIRRRS</sequence>